<feature type="non-terminal residue" evidence="2">
    <location>
        <position position="1"/>
    </location>
</feature>
<keyword evidence="3" id="KW-1185">Reference proteome</keyword>
<feature type="transmembrane region" description="Helical" evidence="1">
    <location>
        <begin position="7"/>
        <end position="29"/>
    </location>
</feature>
<keyword evidence="1" id="KW-1133">Transmembrane helix</keyword>
<organism evidence="2 3">
    <name type="scientific">Diploptera punctata</name>
    <name type="common">Pacific beetle cockroach</name>
    <dbReference type="NCBI Taxonomy" id="6984"/>
    <lineage>
        <taxon>Eukaryota</taxon>
        <taxon>Metazoa</taxon>
        <taxon>Ecdysozoa</taxon>
        <taxon>Arthropoda</taxon>
        <taxon>Hexapoda</taxon>
        <taxon>Insecta</taxon>
        <taxon>Pterygota</taxon>
        <taxon>Neoptera</taxon>
        <taxon>Polyneoptera</taxon>
        <taxon>Dictyoptera</taxon>
        <taxon>Blattodea</taxon>
        <taxon>Blaberoidea</taxon>
        <taxon>Blaberidae</taxon>
        <taxon>Diplopterinae</taxon>
        <taxon>Diploptera</taxon>
    </lineage>
</organism>
<keyword evidence="1" id="KW-0472">Membrane</keyword>
<reference evidence="2" key="2">
    <citation type="submission" date="2023-05" db="EMBL/GenBank/DDBJ databases">
        <authorList>
            <person name="Fouks B."/>
        </authorList>
    </citation>
    <scope>NUCLEOTIDE SEQUENCE</scope>
    <source>
        <strain evidence="2">Stay&amp;Tobe</strain>
        <tissue evidence="2">Testes</tissue>
    </source>
</reference>
<dbReference type="AlphaFoldDB" id="A0AAD7ZFS1"/>
<name>A0AAD7ZFS1_DIPPU</name>
<keyword evidence="1" id="KW-0812">Transmembrane</keyword>
<comment type="caution">
    <text evidence="2">The sequence shown here is derived from an EMBL/GenBank/DDBJ whole genome shotgun (WGS) entry which is preliminary data.</text>
</comment>
<evidence type="ECO:0000313" key="3">
    <source>
        <dbReference type="Proteomes" id="UP001233999"/>
    </source>
</evidence>
<feature type="non-terminal residue" evidence="2">
    <location>
        <position position="114"/>
    </location>
</feature>
<accession>A0AAD7ZFS1</accession>
<reference evidence="2" key="1">
    <citation type="journal article" date="2023" name="IScience">
        <title>Live-bearing cockroach genome reveals convergent evolutionary mechanisms linked to viviparity in insects and beyond.</title>
        <authorList>
            <person name="Fouks B."/>
            <person name="Harrison M.C."/>
            <person name="Mikhailova A.A."/>
            <person name="Marchal E."/>
            <person name="English S."/>
            <person name="Carruthers M."/>
            <person name="Jennings E.C."/>
            <person name="Chiamaka E.L."/>
            <person name="Frigard R.A."/>
            <person name="Pippel M."/>
            <person name="Attardo G.M."/>
            <person name="Benoit J.B."/>
            <person name="Bornberg-Bauer E."/>
            <person name="Tobe S.S."/>
        </authorList>
    </citation>
    <scope>NUCLEOTIDE SEQUENCE</scope>
    <source>
        <strain evidence="2">Stay&amp;Tobe</strain>
    </source>
</reference>
<gene>
    <name evidence="2" type="ORF">L9F63_004817</name>
</gene>
<evidence type="ECO:0000313" key="2">
    <source>
        <dbReference type="EMBL" id="KAJ9579525.1"/>
    </source>
</evidence>
<protein>
    <submittedName>
        <fullName evidence="2">Uncharacterized protein</fullName>
    </submittedName>
</protein>
<evidence type="ECO:0000256" key="1">
    <source>
        <dbReference type="SAM" id="Phobius"/>
    </source>
</evidence>
<proteinExistence type="predicted"/>
<dbReference type="Proteomes" id="UP001233999">
    <property type="component" value="Unassembled WGS sequence"/>
</dbReference>
<sequence>TVTGFRYFLKLYLLAITDVGFLKLLYWYLHRVNNFYFVQTYHSLSLFPPCCWPVILNGPPKDLFSLQQEIIGSISYLCIIYDNIVWRGWDFWNSYTTTWKLSGGFSKQVFMYTS</sequence>
<dbReference type="EMBL" id="JASPKZ010008387">
    <property type="protein sequence ID" value="KAJ9579525.1"/>
    <property type="molecule type" value="Genomic_DNA"/>
</dbReference>